<sequence>MGLLHGIHRMEQCTCSGALRFPVLCLELITKRELNISEKISPSFGCDCQFCGGAGLLRPLEMSFCTKQTMATCEMGGESSYWLDFSGRTKALWFAEGEELQPGHNLAGQGAEATPQL</sequence>
<accession>A0A9D3XNB5</accession>
<protein>
    <submittedName>
        <fullName evidence="1">Uncharacterized protein</fullName>
    </submittedName>
</protein>
<gene>
    <name evidence="1" type="ORF">KIL84_010162</name>
</gene>
<organism evidence="1 2">
    <name type="scientific">Mauremys mutica</name>
    <name type="common">yellowpond turtle</name>
    <dbReference type="NCBI Taxonomy" id="74926"/>
    <lineage>
        <taxon>Eukaryota</taxon>
        <taxon>Metazoa</taxon>
        <taxon>Chordata</taxon>
        <taxon>Craniata</taxon>
        <taxon>Vertebrata</taxon>
        <taxon>Euteleostomi</taxon>
        <taxon>Archelosauria</taxon>
        <taxon>Testudinata</taxon>
        <taxon>Testudines</taxon>
        <taxon>Cryptodira</taxon>
        <taxon>Durocryptodira</taxon>
        <taxon>Testudinoidea</taxon>
        <taxon>Geoemydidae</taxon>
        <taxon>Geoemydinae</taxon>
        <taxon>Mauremys</taxon>
    </lineage>
</organism>
<comment type="caution">
    <text evidence="1">The sequence shown here is derived from an EMBL/GenBank/DDBJ whole genome shotgun (WGS) entry which is preliminary data.</text>
</comment>
<evidence type="ECO:0000313" key="2">
    <source>
        <dbReference type="Proteomes" id="UP000827986"/>
    </source>
</evidence>
<evidence type="ECO:0000313" key="1">
    <source>
        <dbReference type="EMBL" id="KAH1182408.1"/>
    </source>
</evidence>
<dbReference type="AlphaFoldDB" id="A0A9D3XNB5"/>
<reference evidence="1" key="1">
    <citation type="submission" date="2021-09" db="EMBL/GenBank/DDBJ databases">
        <title>The genome of Mauremys mutica provides insights into the evolution of semi-aquatic lifestyle.</title>
        <authorList>
            <person name="Gong S."/>
            <person name="Gao Y."/>
        </authorList>
    </citation>
    <scope>NUCLEOTIDE SEQUENCE</scope>
    <source>
        <strain evidence="1">MM-2020</strain>
        <tissue evidence="1">Muscle</tissue>
    </source>
</reference>
<dbReference type="EMBL" id="JAHDVG010000467">
    <property type="protein sequence ID" value="KAH1182408.1"/>
    <property type="molecule type" value="Genomic_DNA"/>
</dbReference>
<dbReference type="Proteomes" id="UP000827986">
    <property type="component" value="Unassembled WGS sequence"/>
</dbReference>
<name>A0A9D3XNB5_9SAUR</name>
<keyword evidence="2" id="KW-1185">Reference proteome</keyword>
<proteinExistence type="predicted"/>